<proteinExistence type="predicted"/>
<organism evidence="1 2">
    <name type="scientific">Araneus ventricosus</name>
    <name type="common">Orbweaver spider</name>
    <name type="synonym">Epeira ventricosa</name>
    <dbReference type="NCBI Taxonomy" id="182803"/>
    <lineage>
        <taxon>Eukaryota</taxon>
        <taxon>Metazoa</taxon>
        <taxon>Ecdysozoa</taxon>
        <taxon>Arthropoda</taxon>
        <taxon>Chelicerata</taxon>
        <taxon>Arachnida</taxon>
        <taxon>Araneae</taxon>
        <taxon>Araneomorphae</taxon>
        <taxon>Entelegynae</taxon>
        <taxon>Araneoidea</taxon>
        <taxon>Araneidae</taxon>
        <taxon>Araneus</taxon>
    </lineage>
</organism>
<sequence length="97" mass="10776">MEQIGRLILIVFGMSQHKEVTRRPGLARKVPNIYCLNYPNFNTCVDKAAYDALLAGTKRDIPSSSREAKSQSGVCRIFLHTKCYSSSLGAPSNNKNK</sequence>
<evidence type="ECO:0000313" key="1">
    <source>
        <dbReference type="EMBL" id="GBN87719.1"/>
    </source>
</evidence>
<evidence type="ECO:0000313" key="2">
    <source>
        <dbReference type="Proteomes" id="UP000499080"/>
    </source>
</evidence>
<dbReference type="AlphaFoldDB" id="A0A4Y2SKE9"/>
<protein>
    <submittedName>
        <fullName evidence="1">Uncharacterized protein</fullName>
    </submittedName>
</protein>
<comment type="caution">
    <text evidence="1">The sequence shown here is derived from an EMBL/GenBank/DDBJ whole genome shotgun (WGS) entry which is preliminary data.</text>
</comment>
<dbReference type="EMBL" id="BGPR01021933">
    <property type="protein sequence ID" value="GBN87719.1"/>
    <property type="molecule type" value="Genomic_DNA"/>
</dbReference>
<name>A0A4Y2SKE9_ARAVE</name>
<accession>A0A4Y2SKE9</accession>
<gene>
    <name evidence="1" type="ORF">AVEN_101717_1</name>
</gene>
<keyword evidence="2" id="KW-1185">Reference proteome</keyword>
<dbReference type="Proteomes" id="UP000499080">
    <property type="component" value="Unassembled WGS sequence"/>
</dbReference>
<reference evidence="1 2" key="1">
    <citation type="journal article" date="2019" name="Sci. Rep.">
        <title>Orb-weaving spider Araneus ventricosus genome elucidates the spidroin gene catalogue.</title>
        <authorList>
            <person name="Kono N."/>
            <person name="Nakamura H."/>
            <person name="Ohtoshi R."/>
            <person name="Moran D.A.P."/>
            <person name="Shinohara A."/>
            <person name="Yoshida Y."/>
            <person name="Fujiwara M."/>
            <person name="Mori M."/>
            <person name="Tomita M."/>
            <person name="Arakawa K."/>
        </authorList>
    </citation>
    <scope>NUCLEOTIDE SEQUENCE [LARGE SCALE GENOMIC DNA]</scope>
</reference>